<dbReference type="OrthoDB" id="10039147at2759"/>
<keyword evidence="3 6" id="KW-1133">Transmembrane helix</keyword>
<evidence type="ECO:0000256" key="6">
    <source>
        <dbReference type="SAM" id="Phobius"/>
    </source>
</evidence>
<sequence>MDFVNSLLGGKPAQAPVAGDDSEHENHLADWSSCTTDFADFAAAPAPSPASIPVSPADAQPAAATGQVGTRGVYTKWYRVWERTQLSDFYMEGILIPFIFLALLVHFWGTRMNKRKAKKWIAVHTPLLEREFALVGYSQVPKLPPFTEGESIVEASAKAQGDDVPEDLYKEKTAWEYEMYASGRQNAAFLDGKLTLTRRMNPLTMIAEQIAGMFFESVKPKGERAEFVLYTFDGKEKDYVPPPVPGSEEAGRVKAAGNSSYDSFVFAIVNKLTMRRLRDERYDLSLTFTKDNPKLPNWATVMSESAEISENFLTKELIAAVIEAEDYLEYLILTDQPTDKPSNLKETIPKKRIELGLKIPSDGNYLPTLPLFQAFLRLPDFVVGTGKLRPEVARKINATRETEKSKLKKISDKEAEEERLRTLEKMKKDERDRKMKGMSAEEQRKFLDRENEKQRKKQEKKMTRRG</sequence>
<evidence type="ECO:0000256" key="5">
    <source>
        <dbReference type="SAM" id="MobiDB-lite"/>
    </source>
</evidence>
<dbReference type="PANTHER" id="PTHR12883:SF0">
    <property type="entry name" value="PAT COMPLEX SUBUNIT CCDC47"/>
    <property type="match status" value="1"/>
</dbReference>
<feature type="region of interest" description="Disordered" evidence="5">
    <location>
        <begin position="407"/>
        <end position="466"/>
    </location>
</feature>
<dbReference type="VEuPathDB" id="FungiDB:A1O9_05059"/>
<dbReference type="GO" id="GO:0016020">
    <property type="term" value="C:membrane"/>
    <property type="evidence" value="ECO:0007669"/>
    <property type="project" value="UniProtKB-SubCell"/>
</dbReference>
<feature type="compositionally biased region" description="Basic and acidic residues" evidence="5">
    <location>
        <begin position="407"/>
        <end position="453"/>
    </location>
</feature>
<dbReference type="AlphaFoldDB" id="A0A072PJC3"/>
<evidence type="ECO:0000256" key="1">
    <source>
        <dbReference type="ARBA" id="ARBA00004167"/>
    </source>
</evidence>
<evidence type="ECO:0000256" key="3">
    <source>
        <dbReference type="ARBA" id="ARBA00022989"/>
    </source>
</evidence>
<evidence type="ECO:0000256" key="2">
    <source>
        <dbReference type="ARBA" id="ARBA00022692"/>
    </source>
</evidence>
<dbReference type="InterPro" id="IPR012879">
    <property type="entry name" value="CCDC47"/>
</dbReference>
<accession>A0A072PJC3</accession>
<comment type="caution">
    <text evidence="7">The sequence shown here is derived from an EMBL/GenBank/DDBJ whole genome shotgun (WGS) entry which is preliminary data.</text>
</comment>
<dbReference type="Proteomes" id="UP000027920">
    <property type="component" value="Unassembled WGS sequence"/>
</dbReference>
<dbReference type="HOGENOM" id="CLU_042570_0_0_1"/>
<evidence type="ECO:0000256" key="4">
    <source>
        <dbReference type="ARBA" id="ARBA00023136"/>
    </source>
</evidence>
<dbReference type="Pfam" id="PF07946">
    <property type="entry name" value="CCDC47"/>
    <property type="match status" value="1"/>
</dbReference>
<feature type="region of interest" description="Disordered" evidence="5">
    <location>
        <begin position="1"/>
        <end position="25"/>
    </location>
</feature>
<keyword evidence="8" id="KW-1185">Reference proteome</keyword>
<organism evidence="7 8">
    <name type="scientific">Exophiala aquamarina CBS 119918</name>
    <dbReference type="NCBI Taxonomy" id="1182545"/>
    <lineage>
        <taxon>Eukaryota</taxon>
        <taxon>Fungi</taxon>
        <taxon>Dikarya</taxon>
        <taxon>Ascomycota</taxon>
        <taxon>Pezizomycotina</taxon>
        <taxon>Eurotiomycetes</taxon>
        <taxon>Chaetothyriomycetidae</taxon>
        <taxon>Chaetothyriales</taxon>
        <taxon>Herpotrichiellaceae</taxon>
        <taxon>Exophiala</taxon>
    </lineage>
</organism>
<dbReference type="STRING" id="1182545.A0A072PJC3"/>
<dbReference type="GO" id="GO:0005783">
    <property type="term" value="C:endoplasmic reticulum"/>
    <property type="evidence" value="ECO:0007669"/>
    <property type="project" value="InterPro"/>
</dbReference>
<evidence type="ECO:0008006" key="9">
    <source>
        <dbReference type="Google" id="ProtNLM"/>
    </source>
</evidence>
<dbReference type="GO" id="GO:0032469">
    <property type="term" value="P:endoplasmic reticulum calcium ion homeostasis"/>
    <property type="evidence" value="ECO:0007669"/>
    <property type="project" value="InterPro"/>
</dbReference>
<dbReference type="GeneID" id="25279986"/>
<evidence type="ECO:0000313" key="7">
    <source>
        <dbReference type="EMBL" id="KEF60209.1"/>
    </source>
</evidence>
<feature type="compositionally biased region" description="Basic residues" evidence="5">
    <location>
        <begin position="454"/>
        <end position="466"/>
    </location>
</feature>
<protein>
    <recommendedName>
        <fullName evidence="9">DUF1682 domain-containing protein</fullName>
    </recommendedName>
</protein>
<dbReference type="PANTHER" id="PTHR12883">
    <property type="entry name" value="ADIPOCYTE-SPECIFIC PROTEIN 4-RELATED"/>
    <property type="match status" value="1"/>
</dbReference>
<dbReference type="EMBL" id="AMGV01000003">
    <property type="protein sequence ID" value="KEF60209.1"/>
    <property type="molecule type" value="Genomic_DNA"/>
</dbReference>
<evidence type="ECO:0000313" key="8">
    <source>
        <dbReference type="Proteomes" id="UP000027920"/>
    </source>
</evidence>
<dbReference type="RefSeq" id="XP_013262799.1">
    <property type="nucleotide sequence ID" value="XM_013407345.1"/>
</dbReference>
<reference evidence="7 8" key="1">
    <citation type="submission" date="2013-03" db="EMBL/GenBank/DDBJ databases">
        <title>The Genome Sequence of Exophiala aquamarina CBS 119918.</title>
        <authorList>
            <consortium name="The Broad Institute Genomics Platform"/>
            <person name="Cuomo C."/>
            <person name="de Hoog S."/>
            <person name="Gorbushina A."/>
            <person name="Walker B."/>
            <person name="Young S.K."/>
            <person name="Zeng Q."/>
            <person name="Gargeya S."/>
            <person name="Fitzgerald M."/>
            <person name="Haas B."/>
            <person name="Abouelleil A."/>
            <person name="Allen A.W."/>
            <person name="Alvarado L."/>
            <person name="Arachchi H.M."/>
            <person name="Berlin A.M."/>
            <person name="Chapman S.B."/>
            <person name="Gainer-Dewar J."/>
            <person name="Goldberg J."/>
            <person name="Griggs A."/>
            <person name="Gujja S."/>
            <person name="Hansen M."/>
            <person name="Howarth C."/>
            <person name="Imamovic A."/>
            <person name="Ireland A."/>
            <person name="Larimer J."/>
            <person name="McCowan C."/>
            <person name="Murphy C."/>
            <person name="Pearson M."/>
            <person name="Poon T.W."/>
            <person name="Priest M."/>
            <person name="Roberts A."/>
            <person name="Saif S."/>
            <person name="Shea T."/>
            <person name="Sisk P."/>
            <person name="Sykes S."/>
            <person name="Wortman J."/>
            <person name="Nusbaum C."/>
            <person name="Birren B."/>
        </authorList>
    </citation>
    <scope>NUCLEOTIDE SEQUENCE [LARGE SCALE GENOMIC DNA]</scope>
    <source>
        <strain evidence="7 8">CBS 119918</strain>
    </source>
</reference>
<keyword evidence="4 6" id="KW-0472">Membrane</keyword>
<name>A0A072PJC3_9EURO</name>
<keyword evidence="2 6" id="KW-0812">Transmembrane</keyword>
<gene>
    <name evidence="7" type="ORF">A1O9_05059</name>
</gene>
<dbReference type="GO" id="GO:0005509">
    <property type="term" value="F:calcium ion binding"/>
    <property type="evidence" value="ECO:0007669"/>
    <property type="project" value="InterPro"/>
</dbReference>
<proteinExistence type="predicted"/>
<feature type="transmembrane region" description="Helical" evidence="6">
    <location>
        <begin position="89"/>
        <end position="109"/>
    </location>
</feature>
<comment type="subcellular location">
    <subcellularLocation>
        <location evidence="1">Membrane</location>
        <topology evidence="1">Single-pass membrane protein</topology>
    </subcellularLocation>
</comment>